<reference evidence="6" key="1">
    <citation type="submission" date="2023-01" db="EMBL/GenBank/DDBJ databases">
        <title>Draft genome sequence of Nocardiopsis sp. LSu2-4 isolated from halophytes.</title>
        <authorList>
            <person name="Duangmal K."/>
            <person name="Chantavorakit T."/>
        </authorList>
    </citation>
    <scope>NUCLEOTIDE SEQUENCE</scope>
    <source>
        <strain evidence="6">LSu2-4</strain>
    </source>
</reference>
<keyword evidence="2" id="KW-0805">Transcription regulation</keyword>
<dbReference type="RefSeq" id="WP_270677714.1">
    <property type="nucleotide sequence ID" value="NZ_JAQFWP010000016.1"/>
</dbReference>
<dbReference type="InterPro" id="IPR000551">
    <property type="entry name" value="MerR-type_HTH_dom"/>
</dbReference>
<keyword evidence="7" id="KW-1185">Reference proteome</keyword>
<dbReference type="PANTHER" id="PTHR30204">
    <property type="entry name" value="REDOX-CYCLING DRUG-SENSING TRANSCRIPTIONAL ACTIVATOR SOXR"/>
    <property type="match status" value="1"/>
</dbReference>
<dbReference type="SUPFAM" id="SSF46955">
    <property type="entry name" value="Putative DNA-binding domain"/>
    <property type="match status" value="1"/>
</dbReference>
<dbReference type="Proteomes" id="UP001165685">
    <property type="component" value="Unassembled WGS sequence"/>
</dbReference>
<evidence type="ECO:0000256" key="1">
    <source>
        <dbReference type="ARBA" id="ARBA00022491"/>
    </source>
</evidence>
<dbReference type="PROSITE" id="PS00552">
    <property type="entry name" value="HTH_MERR_1"/>
    <property type="match status" value="1"/>
</dbReference>
<comment type="caution">
    <text evidence="6">The sequence shown here is derived from an EMBL/GenBank/DDBJ whole genome shotgun (WGS) entry which is preliminary data.</text>
</comment>
<keyword evidence="4" id="KW-0804">Transcription</keyword>
<evidence type="ECO:0000256" key="2">
    <source>
        <dbReference type="ARBA" id="ARBA00023015"/>
    </source>
</evidence>
<evidence type="ECO:0000256" key="4">
    <source>
        <dbReference type="ARBA" id="ARBA00023163"/>
    </source>
</evidence>
<accession>A0ABT4TKD8</accession>
<protein>
    <submittedName>
        <fullName evidence="6">MerR family transcriptional regulator</fullName>
    </submittedName>
</protein>
<gene>
    <name evidence="6" type="ORF">O4U47_11120</name>
</gene>
<organism evidence="6 7">
    <name type="scientific">Nocardiopsis suaedae</name>
    <dbReference type="NCBI Taxonomy" id="3018444"/>
    <lineage>
        <taxon>Bacteria</taxon>
        <taxon>Bacillati</taxon>
        <taxon>Actinomycetota</taxon>
        <taxon>Actinomycetes</taxon>
        <taxon>Streptosporangiales</taxon>
        <taxon>Nocardiopsidaceae</taxon>
        <taxon>Nocardiopsis</taxon>
    </lineage>
</organism>
<dbReference type="PRINTS" id="PR00040">
    <property type="entry name" value="HTHMERR"/>
</dbReference>
<keyword evidence="1" id="KW-0678">Repressor</keyword>
<dbReference type="Gene3D" id="1.10.1660.10">
    <property type="match status" value="1"/>
</dbReference>
<name>A0ABT4TKD8_9ACTN</name>
<keyword evidence="3" id="KW-0238">DNA-binding</keyword>
<evidence type="ECO:0000256" key="3">
    <source>
        <dbReference type="ARBA" id="ARBA00023125"/>
    </source>
</evidence>
<evidence type="ECO:0000259" key="5">
    <source>
        <dbReference type="PROSITE" id="PS50937"/>
    </source>
</evidence>
<sequence length="133" mass="14730">MLKAVAMHIGELASHIGVSTRSLRYYEQQGLLAPARNGSGYRVYDRLAVARAGNIKSLLEVGLTTEDILHYAANGCSDRPLSETPRCPAELDTVQDRLKSLDDRITRLQRLRNRLASHESALVEEIGAETTRV</sequence>
<dbReference type="InterPro" id="IPR009061">
    <property type="entry name" value="DNA-bd_dom_put_sf"/>
</dbReference>
<evidence type="ECO:0000313" key="7">
    <source>
        <dbReference type="Proteomes" id="UP001165685"/>
    </source>
</evidence>
<dbReference type="Pfam" id="PF13411">
    <property type="entry name" value="MerR_1"/>
    <property type="match status" value="1"/>
</dbReference>
<dbReference type="EMBL" id="JAQFWP010000016">
    <property type="protein sequence ID" value="MDA2805066.1"/>
    <property type="molecule type" value="Genomic_DNA"/>
</dbReference>
<dbReference type="SMART" id="SM00422">
    <property type="entry name" value="HTH_MERR"/>
    <property type="match status" value="1"/>
</dbReference>
<evidence type="ECO:0000313" key="6">
    <source>
        <dbReference type="EMBL" id="MDA2805066.1"/>
    </source>
</evidence>
<dbReference type="PANTHER" id="PTHR30204:SF69">
    <property type="entry name" value="MERR-FAMILY TRANSCRIPTIONAL REGULATOR"/>
    <property type="match status" value="1"/>
</dbReference>
<dbReference type="PROSITE" id="PS50937">
    <property type="entry name" value="HTH_MERR_2"/>
    <property type="match status" value="1"/>
</dbReference>
<proteinExistence type="predicted"/>
<feature type="domain" description="HTH merR-type" evidence="5">
    <location>
        <begin position="6"/>
        <end position="74"/>
    </location>
</feature>
<dbReference type="InterPro" id="IPR047057">
    <property type="entry name" value="MerR_fam"/>
</dbReference>